<evidence type="ECO:0000256" key="6">
    <source>
        <dbReference type="ARBA" id="ARBA00022737"/>
    </source>
</evidence>
<keyword evidence="4 16" id="KW-0812">Transmembrane</keyword>
<feature type="disulfide bond" evidence="12">
    <location>
        <begin position="4561"/>
        <end position="4578"/>
    </location>
</feature>
<feature type="disulfide bond" evidence="12">
    <location>
        <begin position="4394"/>
        <end position="4403"/>
    </location>
</feature>
<evidence type="ECO:0000259" key="17">
    <source>
        <dbReference type="PROSITE" id="PS50026"/>
    </source>
</evidence>
<feature type="disulfide bond" evidence="13">
    <location>
        <begin position="2564"/>
        <end position="2576"/>
    </location>
</feature>
<feature type="disulfide bond" evidence="13">
    <location>
        <begin position="3767"/>
        <end position="3782"/>
    </location>
</feature>
<evidence type="ECO:0000256" key="5">
    <source>
        <dbReference type="ARBA" id="ARBA00022729"/>
    </source>
</evidence>
<feature type="domain" description="EGF-like" evidence="17">
    <location>
        <begin position="4552"/>
        <end position="4592"/>
    </location>
</feature>
<feature type="disulfide bond" evidence="12">
    <location>
        <begin position="4469"/>
        <end position="4479"/>
    </location>
</feature>
<feature type="repeat" description="LDL-receptor class B" evidence="14">
    <location>
        <begin position="3105"/>
        <end position="3149"/>
    </location>
</feature>
<feature type="repeat" description="LDL-receptor class B" evidence="14">
    <location>
        <begin position="2023"/>
        <end position="2065"/>
    </location>
</feature>
<feature type="domain" description="EGF-like" evidence="17">
    <location>
        <begin position="210"/>
        <end position="255"/>
    </location>
</feature>
<feature type="region of interest" description="Disordered" evidence="15">
    <location>
        <begin position="4783"/>
        <end position="4831"/>
    </location>
</feature>
<proteinExistence type="predicted"/>
<comment type="subcellular location">
    <subcellularLocation>
        <location evidence="1">Membrane</location>
        <topology evidence="1">Single-pass membrane protein</topology>
    </subcellularLocation>
</comment>
<feature type="disulfide bond" evidence="13">
    <location>
        <begin position="1100"/>
        <end position="1115"/>
    </location>
</feature>
<feature type="disulfide bond" evidence="13">
    <location>
        <begin position="1033"/>
        <end position="1045"/>
    </location>
</feature>
<dbReference type="OMA" id="MCDHDRD"/>
<dbReference type="SUPFAM" id="SSF57196">
    <property type="entry name" value="EGF/Laminin"/>
    <property type="match status" value="5"/>
</dbReference>
<feature type="disulfide bond" evidence="13">
    <location>
        <begin position="3626"/>
        <end position="3638"/>
    </location>
</feature>
<feature type="repeat" description="LDL-receptor class B" evidence="14">
    <location>
        <begin position="3238"/>
        <end position="3280"/>
    </location>
</feature>
<dbReference type="FunFam" id="2.120.10.30:FF:000241">
    <property type="entry name" value="Low-density lipoprotein receptor-related protein 6"/>
    <property type="match status" value="4"/>
</dbReference>
<keyword evidence="3" id="KW-0254">Endocytosis</keyword>
<feature type="domain" description="EGF-like" evidence="17">
    <location>
        <begin position="4368"/>
        <end position="4404"/>
    </location>
</feature>
<keyword evidence="7 16" id="KW-1133">Transmembrane helix</keyword>
<dbReference type="PROSITE" id="PS50026">
    <property type="entry name" value="EGF_3"/>
    <property type="match status" value="9"/>
</dbReference>
<dbReference type="FunFam" id="4.10.400.10:FF:000011">
    <property type="entry name" value="Low-density lipoprotein receptor-related protein 1"/>
    <property type="match status" value="1"/>
</dbReference>
<dbReference type="SUPFAM" id="SSF57424">
    <property type="entry name" value="LDL receptor-like module"/>
    <property type="match status" value="30"/>
</dbReference>
<feature type="disulfide bond" evidence="13">
    <location>
        <begin position="3755"/>
        <end position="3773"/>
    </location>
</feature>
<feature type="disulfide bond" evidence="13">
    <location>
        <begin position="2950"/>
        <end position="2968"/>
    </location>
</feature>
<evidence type="ECO:0000256" key="12">
    <source>
        <dbReference type="PROSITE-ProRule" id="PRU00076"/>
    </source>
</evidence>
<dbReference type="InterPro" id="IPR000033">
    <property type="entry name" value="LDLR_classB_rpt"/>
</dbReference>
<dbReference type="OrthoDB" id="72419at2759"/>
<dbReference type="EnsemblMetazoa" id="CapteT219267">
    <property type="protein sequence ID" value="CapteP219267"/>
    <property type="gene ID" value="CapteG219267"/>
</dbReference>
<feature type="disulfide bond" evidence="13">
    <location>
        <begin position="1118"/>
        <end position="1130"/>
    </location>
</feature>
<dbReference type="PROSITE" id="PS00010">
    <property type="entry name" value="ASX_HYDROXYL"/>
    <property type="match status" value="1"/>
</dbReference>
<dbReference type="FunFam" id="2.120.10.30:FF:000132">
    <property type="entry name" value="Uncharacterized protein"/>
    <property type="match status" value="1"/>
</dbReference>
<dbReference type="Proteomes" id="UP000014760">
    <property type="component" value="Unassembled WGS sequence"/>
</dbReference>
<feature type="disulfide bond" evidence="13">
    <location>
        <begin position="1052"/>
        <end position="1067"/>
    </location>
</feature>
<feature type="repeat" description="LDL-receptor class B" evidence="14">
    <location>
        <begin position="3193"/>
        <end position="3237"/>
    </location>
</feature>
<keyword evidence="9 12" id="KW-1015">Disulfide bond</keyword>
<feature type="disulfide bond" evidence="13">
    <location>
        <begin position="1137"/>
        <end position="1152"/>
    </location>
</feature>
<evidence type="ECO:0000256" key="11">
    <source>
        <dbReference type="ARBA" id="ARBA00023180"/>
    </source>
</evidence>
<feature type="domain" description="EGF-like" evidence="17">
    <location>
        <begin position="4220"/>
        <end position="4255"/>
    </location>
</feature>
<dbReference type="InterPro" id="IPR036055">
    <property type="entry name" value="LDL_receptor-like_sf"/>
</dbReference>
<dbReference type="FunFam" id="4.10.400.10:FF:000007">
    <property type="entry name" value="Low density lipoprotein receptor-related protein 1"/>
    <property type="match status" value="1"/>
</dbReference>
<dbReference type="InterPro" id="IPR001881">
    <property type="entry name" value="EGF-like_Ca-bd_dom"/>
</dbReference>
<keyword evidence="10" id="KW-0675">Receptor</keyword>
<feature type="domain" description="EGF-like" evidence="17">
    <location>
        <begin position="4466"/>
        <end position="4502"/>
    </location>
</feature>
<feature type="disulfide bond" evidence="13">
    <location>
        <begin position="2662"/>
        <end position="2677"/>
    </location>
</feature>
<dbReference type="PROSITE" id="PS51120">
    <property type="entry name" value="LDLRB"/>
    <property type="match status" value="13"/>
</dbReference>
<dbReference type="SMART" id="SM00192">
    <property type="entry name" value="LDLa"/>
    <property type="match status" value="31"/>
</dbReference>
<feature type="disulfide bond" evidence="13">
    <location>
        <begin position="2778"/>
        <end position="2796"/>
    </location>
</feature>
<keyword evidence="2 12" id="KW-0245">EGF-like domain</keyword>
<accession>R7U4L0</accession>
<feature type="disulfide bond" evidence="12">
    <location>
        <begin position="4620"/>
        <end position="4629"/>
    </location>
</feature>
<feature type="disulfide bond" evidence="13">
    <location>
        <begin position="3587"/>
        <end position="3599"/>
    </location>
</feature>
<feature type="disulfide bond" evidence="13">
    <location>
        <begin position="3442"/>
        <end position="3457"/>
    </location>
</feature>
<feature type="disulfide bond" evidence="13">
    <location>
        <begin position="3504"/>
        <end position="3516"/>
    </location>
</feature>
<feature type="disulfide bond" evidence="13">
    <location>
        <begin position="3793"/>
        <end position="3811"/>
    </location>
</feature>
<feature type="disulfide bond" evidence="13">
    <location>
        <begin position="1040"/>
        <end position="1058"/>
    </location>
</feature>
<reference evidence="18 20" key="2">
    <citation type="journal article" date="2013" name="Nature">
        <title>Insights into bilaterian evolution from three spiralian genomes.</title>
        <authorList>
            <person name="Simakov O."/>
            <person name="Marletaz F."/>
            <person name="Cho S.J."/>
            <person name="Edsinger-Gonzales E."/>
            <person name="Havlak P."/>
            <person name="Hellsten U."/>
            <person name="Kuo D.H."/>
            <person name="Larsson T."/>
            <person name="Lv J."/>
            <person name="Arendt D."/>
            <person name="Savage R."/>
            <person name="Osoegawa K."/>
            <person name="de Jong P."/>
            <person name="Grimwood J."/>
            <person name="Chapman J.A."/>
            <person name="Shapiro H."/>
            <person name="Aerts A."/>
            <person name="Otillar R.P."/>
            <person name="Terry A.Y."/>
            <person name="Boore J.L."/>
            <person name="Grigoriev I.V."/>
            <person name="Lindberg D.R."/>
            <person name="Seaver E.C."/>
            <person name="Weisblat D.A."/>
            <person name="Putnam N.H."/>
            <person name="Rokhsar D.S."/>
        </authorList>
    </citation>
    <scope>NUCLEOTIDE SEQUENCE</scope>
    <source>
        <strain evidence="18 20">I ESC-2004</strain>
    </source>
</reference>
<dbReference type="InterPro" id="IPR018097">
    <property type="entry name" value="EGF_Ca-bd_CS"/>
</dbReference>
<dbReference type="FunFam" id="2.120.10.30:FF:000035">
    <property type="entry name" value="Low-density lipoprotein receptor-related protein 2"/>
    <property type="match status" value="1"/>
</dbReference>
<name>R7U4L0_CAPTE</name>
<feature type="domain" description="EGF-like" evidence="17">
    <location>
        <begin position="4593"/>
        <end position="4630"/>
    </location>
</feature>
<evidence type="ECO:0000256" key="4">
    <source>
        <dbReference type="ARBA" id="ARBA00022692"/>
    </source>
</evidence>
<gene>
    <name evidence="18" type="ORF">CAPTEDRAFT_219267</name>
</gene>
<feature type="repeat" description="LDL-receptor class B" evidence="14">
    <location>
        <begin position="1522"/>
        <end position="1566"/>
    </location>
</feature>
<evidence type="ECO:0000256" key="15">
    <source>
        <dbReference type="SAM" id="MobiDB-lite"/>
    </source>
</evidence>
<protein>
    <recommendedName>
        <fullName evidence="17">EGF-like domain-containing protein</fullName>
    </recommendedName>
</protein>
<feature type="disulfide bond" evidence="13">
    <location>
        <begin position="3484"/>
        <end position="3499"/>
    </location>
</feature>
<feature type="disulfide bond" evidence="12">
    <location>
        <begin position="4263"/>
        <end position="4273"/>
    </location>
</feature>
<evidence type="ECO:0000256" key="16">
    <source>
        <dbReference type="SAM" id="Phobius"/>
    </source>
</evidence>
<dbReference type="PROSITE" id="PS00022">
    <property type="entry name" value="EGF_1"/>
    <property type="match status" value="4"/>
</dbReference>
<dbReference type="Gene3D" id="2.40.128.620">
    <property type="match status" value="1"/>
</dbReference>
<feature type="disulfide bond" evidence="12">
    <location>
        <begin position="4333"/>
        <end position="4343"/>
    </location>
</feature>
<feature type="disulfide bond" evidence="13">
    <location>
        <begin position="2733"/>
        <end position="2745"/>
    </location>
</feature>
<feature type="disulfide bond" evidence="13">
    <location>
        <begin position="2571"/>
        <end position="2589"/>
    </location>
</feature>
<evidence type="ECO:0000256" key="9">
    <source>
        <dbReference type="ARBA" id="ARBA00023157"/>
    </source>
</evidence>
<dbReference type="HOGENOM" id="CLU_000085_2_0_1"/>
<reference evidence="19" key="3">
    <citation type="submission" date="2015-06" db="UniProtKB">
        <authorList>
            <consortium name="EnsemblMetazoa"/>
        </authorList>
    </citation>
    <scope>IDENTIFICATION</scope>
</reference>
<feature type="disulfide bond" evidence="13">
    <location>
        <begin position="38"/>
        <end position="53"/>
    </location>
</feature>
<feature type="disulfide bond" evidence="13">
    <location>
        <begin position="1013"/>
        <end position="1028"/>
    </location>
</feature>
<dbReference type="STRING" id="283909.R7U4L0"/>
<feature type="disulfide bond" evidence="13">
    <location>
        <begin position="2864"/>
        <end position="2882"/>
    </location>
</feature>
<reference evidence="20" key="1">
    <citation type="submission" date="2012-12" db="EMBL/GenBank/DDBJ databases">
        <authorList>
            <person name="Hellsten U."/>
            <person name="Grimwood J."/>
            <person name="Chapman J.A."/>
            <person name="Shapiro H."/>
            <person name="Aerts A."/>
            <person name="Otillar R.P."/>
            <person name="Terry A.Y."/>
            <person name="Boore J.L."/>
            <person name="Simakov O."/>
            <person name="Marletaz F."/>
            <person name="Cho S.-J."/>
            <person name="Edsinger-Gonzales E."/>
            <person name="Havlak P."/>
            <person name="Kuo D.-H."/>
            <person name="Larsson T."/>
            <person name="Lv J."/>
            <person name="Arendt D."/>
            <person name="Savage R."/>
            <person name="Osoegawa K."/>
            <person name="de Jong P."/>
            <person name="Lindberg D.R."/>
            <person name="Seaver E.C."/>
            <person name="Weisblat D.A."/>
            <person name="Putnam N.H."/>
            <person name="Grigoriev I.V."/>
            <person name="Rokhsar D.S."/>
        </authorList>
    </citation>
    <scope>NUCLEOTIDE SEQUENCE</scope>
    <source>
        <strain evidence="20">I ESC-2004</strain>
    </source>
</reference>
<dbReference type="InterPro" id="IPR009030">
    <property type="entry name" value="Growth_fac_rcpt_cys_sf"/>
</dbReference>
<feature type="repeat" description="LDL-receptor class B" evidence="14">
    <location>
        <begin position="2378"/>
        <end position="2422"/>
    </location>
</feature>
<feature type="disulfide bond" evidence="13">
    <location>
        <begin position="2740"/>
        <end position="2758"/>
    </location>
</feature>
<dbReference type="Pfam" id="PF00058">
    <property type="entry name" value="Ldl_recept_b"/>
    <property type="match status" value="9"/>
</dbReference>
<evidence type="ECO:0000256" key="10">
    <source>
        <dbReference type="ARBA" id="ARBA00023170"/>
    </source>
</evidence>
<evidence type="ECO:0000256" key="3">
    <source>
        <dbReference type="ARBA" id="ARBA00022583"/>
    </source>
</evidence>
<evidence type="ECO:0000256" key="1">
    <source>
        <dbReference type="ARBA" id="ARBA00004167"/>
    </source>
</evidence>
<evidence type="ECO:0000256" key="8">
    <source>
        <dbReference type="ARBA" id="ARBA00023136"/>
    </source>
</evidence>
<sequence>MTVTPAVTVSAESCPPDQFECGIEISAGKRCISLGWRCDQKLDCPDGSDEADCPKLECDNTQFACHDGKSCIPAGWKCDNDEDCIDGSDESAEYCVSVDNISQGQILQMKTSVSISFTSNSSDEVSGVLCPPNKYHCLNSTLCIKFNLICDDQVHCPMGDDEGLFCRDSNPCRSSPCPRDFTDSGCIPAPTNSPFNRFCSCGEGRYFNYSANLCQDLDESLYDGFCDQRTTNGNGSYTCSCANGYFGSHDNATCTAINGLFVFGLPFLVTSSAPLAEPANEPMRLLWSTFKGIMLTEPVTNTTGIISNSPATFLTHDFNNKTLCYLEYVVKSEPGFICMKTDKSEQWTVALNFPLDSTQGLTYDWLARNWYFTDEKRERIFVCSSYTGICLTIINTRLKKLPKAITVDPTKNFIFFTVWGDTAKLERAQLDGTHRRVLVSSSQFVHPSSLTLDYANEHVYWSDSYLGSIFRVDYSGNRRKLIYNQLWVKGIQSMAIFENYLYASTINGKQIKRIYRYPKHNVTEQVIAESSVNPATVHVVHRARQPLAPKPCDAVKCADVCIPVVRDEAPSAQCFCRPGRRSNGLMCEVTNEEEYLVYANSQLGEIRGMNIEVNDTQRDIFEPISSLDKPVAVDVLHDQIFYSDSKGKRIASRHRKRGLKETFIEEDLGNVEGLAVDWLANNLYWTDENLASISVARIGGTASPNYRRTLFSRVSGQVSFHNPRAIALAPRKGLMFWTDWLPRPEPADAKIVRASMDGLQAEIWVTKMLQWPNGLSIDAASNKIFWCEAYQDRIEVVDMDNKDDRTVLLTQSHGIVHPFGIGHLKVESLYYVYWSEFTEGYIKRAGPMNLTSLADPASVIKLRIDSFPLFALHLHNPQVQIGENGCKQPSYGGCSELCLSNPTGTVCSCSDGKQLNADNKTCSAVPPGQLTPAPLKCSANEFACVNDNTSCPLESMFQCASGKCILKSWVCDHEIDCPSGEDENVTLCHQTTCNDTHKQCKNTGQCIPKSWLCDTDNDCGDWSDERGCNYSICHFDLFHCDNHTCIDRSLLCNGIPDCLDGTDEINCPVTCDPQTHFLCDSPPPLGNETLPRCIPRSQRCDEKDDCGDNSDEIVCQKCLANEFTCDNGLCILATLKCDGQNDCIDNSDETECGNVPDFHCEFPNFKCATEQKCIPRHWRCDGEHDCLLDGSDEEDCVKCDHPNHKCDKDLKCLNYTQLCNGEADCEDGSDEGDLCYFDSCRSNNCEHECHNTPEGYVCVCPQDKKIDPSDPEKCVELVTCEWGLCNQHCEEKHDVFHACVCNAGFELIADNYTCTPLSDDPVYVIFSNRHEIRRLDAHRETYVSLVSGLKNTIALNFYYTQHAESDVNPGDGSLLFWTDVAEDKINKGVLISNTVTIIEPIVTAGISTPEGIAVDWITQHLYWVESSLNQIEVADFNGSDRMTLVAGEMHSPRAIALDPRYGLMFWTDWHVSNPRIEKCSMSGEESTRSVIFEVSSLMMSGWPNGLTIDYDAGRTKSNIYAGRIYWIDAKSDSIHTIDYNGGDYREILRGNRYLVHPFAISVFGDHVYWTDWRSNSIVRANKFNGSDPKVIERTITQPFDLEIFHPLRQPLVSNPCDAAHNPCDSSAVCLLGHRGNSRVAQCRCKHLFKAFNDTSCIAETKFLLYTQKQEIRGLDLLRPNYNVIAALTTPVVNDPYEIDFDNSEQWLYWLEDDIKPPSEHGIRRGTLNGSHVETIIDSGLEKCRGFAIDWISNNMYFSNHDSQKGVSTISVAHLNGAFRTVLLSSETDLQLRDPIALIVDPVMGKMYWANNVTAANRGIFSANMDGSQPHSLLSGRPIIALSRDDQRLWWIEKGTDAPAVGSCKLPNCSSVEMLAGNYSRSELSDIAVHADLVYLGFGGREPSIKTISKSGGAGNKATLFRDLRGAMQSLKIYERKRQGTNACADGNGGCSQLCLPMPGNSMVCKCTMGYDTEGTNCKAQDWVYWVDDRQRTISRVKRDLSQREVIVNVGMGVEGLAVDWVAGNLYWTNDAKKVIEVSRLDGTQRYVLMHEGLNKLRGIAVDPVRGYFYWAENHLQPRIHRARLDGSGRETLIETDIVNPTGLAVDEEGVVFWCDQGLNKIERVELTPRVNRTVVVRDNFTEDCRGLAVHGKYIYWTDVSSKEGSILRAKKSNGDDLRFIKTGLGQEIRDIKIFDRIQQEGTNPCAEGGGCEALCLYNGTDAVCRCPHGKLINGTKCQSFDSFIAYSSVKAIETLHLEGDNPNAPNKAIMDEEHLRYVVALTYDYTGQRFFFSDILRGDIQSVGFKGTQFKVIVKSVGSAEGLAYDPYFDDLYWTSYTNSSISRISVNIHQENPVATKIIQLGSEDKPRAIALHICSSRMFWTNWNAGSASIMSSYVNGRDFKAIVTTRIQTPNGLTIDYSANKLYWSDARDDKVERCNFNGSDRVVIVARSAHHIFGLALFQNDLYWTDWLLRSVIRANKFTGQDLKYMKRGIGHQPMGIVAVATNAMSCMEHACNKQNGNGGCHHVCDTDEHGDVTCSCNPGFSLADPTNHTSYCQPANITCPSHLFQCYMGGCIPYELTCDGIQSCPDKSDEDVYYCENRMCAQGHVHCSTGSRCISTSRLCDGNVDCPGASDEAGCGCRADQFKCISDQRCIDKKFKCDFDKDCEDASDEMNCGNTQCGHFGLYANGEEVIKCEHTTACILASWMCNGDDDCWDGSDELNCTDPVHMECAVGQRPCADGVCIPESWWCDNSNDCLDASDEKDCEVTCGDNTFQCDRSVCIPHSWFCDNHQDCTDGSDEPENCITPCTENEFECKATGTSRRHCIPQTALCDGTRQCENGADETPTVGCHPVPCANNEFQCKNLECIKASFFCDGAPDCLDGTDEPDWCVASKPECQADEFKCNHIHQCVAQNRTCDGKLDCIDQSDESNETCPEVIPCGSADKFQCRNGVCVNRKQLCNGLNECGDASDEDLCDINECEISSVRYCQQICEDLPIGAKCSCRPGYALAEDGTSCKDVNECESNVCSHFCQNTAGSFHCSCALGFILGPDKRTCRGNTSDVPFILVSNRYYIRNVSLDGHHVDVLKHDLNRAVALDFDWEEQRIYWSDIMSSNSNISSMYVNGNDSKVLHRATLRNPDGLAVDWLGRNLFWCDKTTDTIEVSKLDGSLRRVLVDKGLEEPRALAVHPLRGWLFYSDWGDNAHIGRLGMDGSNYSIIITKQLVMWPNGLAVDFITDHVFWADARLDYIAFSKLDGTQVRYVIQGNLPHIFAVTVYEDYIYWTDWENKSVERARKFTGQNHTRIMTMVHRPMDLQVFHPFRQLHAVKKGQTNPCAGNGTCSDSMLCLIRPGGTSRVCACPEKHYPSTDKQSCISNCSSSEFECASTYKCIPFWWKCDTHDDCGDGSDEPADCPAYHCSMPGLFQCSNAQRAYDCMSPTQICDGVAQCSDASDEVNCTTYTCMDSQFKCTGPEGAKCIPGSLRCNGQEDCPDGQDEQGCDDARCLDNQFTCTNNRCIPLVWRCDHDNDCGDNSDEPQECINMTCPDQYHKCNSSGRCIPLSWKCDGDYDCGGDDHSDEPASCQTQECESTYFKCQNTRCIPGRWVCDFDDDCRDNSDEINCEPRNCSQREFRCDNRRCILSDFRCDGINQCTDGSDEAGCEKTCEEGKRQCPESSFCYPDEWHCDGDADCLDGSDEEDCGDAGVVCGVDELQCGTSAECVPLAWLCDGEKDCRNGYDETDTVCNSHVCVPGYFSCNNTRCVPFEHICDEHNQCGDMSDESQCNQPCQVDEFRCASGQCVSMNSVCNLYKDCVDGTDEGEICRNTFKVACTTVDDCREHEDGTLQCLDGQCVCAEGFEIARATGKCEDKNECLIHGTCDQICTNTNGSYFCMCEDHFMKPRVNNVSAKQVSTCKAEGLSPYLLIGTENEILGLSLHVSVNGSQYSRQYPPENSESSNIRIAAMDILIGNGDDSPMAFITDAHTGAIYKQSVLLSLDTASINKRGERAVPLPLDRIHFDGPAVEEPVSLSVDWVSRRLYWADRRRGTIEMSDLEGNKRTTVIGTNLQHIECLVFTPTKLYWSRSGRSAAIESAWLDGSHRTVLVSSRLSWPSSVVVDVPNNHLYWADAKRKTINTVALDGTRRQTVWTFDSEEGGPYRLDLFESSLYVTMRTSHSVYRMNKFGEQNGVSKDKKMIVKGSVRIGDIVLVQQYKQKDLSARLNAFNPCLSNPCNESQICVNRMGSAACLCPSAAEGVCGTKPRTDVCENYCYHNGTCTPQESGVAKCTCPWPFTGKQCQIDQCYHLCEQGDCVLNGAKASCRCKPEYSGDRCDHYKCDNFCMNGGFCNIRESGPFCICQANKFYGVQCELRKNNACDGVPCRNGGSCTVVDGAAVCFCPDKYKGDHCEICEIKCSSQDTECAEYNCLTPQVPEAYCTLDPVTSDPMCHCPASYKPSECYGNNTECSKHCIAMCDGFCENGGVCDVSQKSNAPECSCQNPYHGTHCELSYCDEHCDPNNSSMTVYDPGDCTVSLRDDGSPIVKCQCKLDWRGASCNISKICIDNQCKNGAPCTPDEKGITKNCDCSKILGFTGEDCDTFVGCNNVKCQNNGSCSSVGARKVECQCAPNFMGKWCEQPMPEQCIAYCAGGGKCLDCDTETLHGDLPICRKCQCPDDLTGDRCEEVSQRSAPTHSAALQVVEVVVPVLLGAFLVMGVVLYCIYKRRANLDEDNQFRHKRMVAEPDGGPNVEVHNPMYMKDYADEEMDDPTFDLEGKPTNFSNPLYNQLYVENPSGSKTAQQHQDPEKNQLLDDGTASPKKKRKGKRALLADDDDDYDL</sequence>
<feature type="disulfide bond" evidence="13">
    <location>
        <begin position="3511"/>
        <end position="3529"/>
    </location>
</feature>
<feature type="repeat" description="LDL-receptor class B" evidence="14">
    <location>
        <begin position="3150"/>
        <end position="3192"/>
    </location>
</feature>
<feature type="repeat" description="LDL-receptor class B" evidence="14">
    <location>
        <begin position="2066"/>
        <end position="2109"/>
    </location>
</feature>
<feature type="disulfide bond" evidence="13">
    <location>
        <begin position="2962"/>
        <end position="2977"/>
    </location>
</feature>
<keyword evidence="5" id="KW-0732">Signal</keyword>
<dbReference type="FunCoup" id="R7U4L0">
    <property type="interactions" value="226"/>
</dbReference>
<dbReference type="InterPro" id="IPR000742">
    <property type="entry name" value="EGF"/>
</dbReference>
<feature type="disulfide bond" evidence="13">
    <location>
        <begin position="2857"/>
        <end position="2869"/>
    </location>
</feature>
<keyword evidence="8 16" id="KW-0472">Membrane</keyword>
<evidence type="ECO:0000256" key="14">
    <source>
        <dbReference type="PROSITE-ProRule" id="PRU00461"/>
    </source>
</evidence>
<dbReference type="PANTHER" id="PTHR22722">
    <property type="entry name" value="LOW-DENSITY LIPOPROTEIN RECEPTOR-RELATED PROTEIN 2-RELATED"/>
    <property type="match status" value="1"/>
</dbReference>
<dbReference type="Gene3D" id="2.120.10.30">
    <property type="entry name" value="TolB, C-terminal domain"/>
    <property type="match status" value="8"/>
</dbReference>
<dbReference type="GO" id="GO:0005509">
    <property type="term" value="F:calcium ion binding"/>
    <property type="evidence" value="ECO:0007669"/>
    <property type="project" value="InterPro"/>
</dbReference>
<dbReference type="PROSITE" id="PS50068">
    <property type="entry name" value="LDLRA_2"/>
    <property type="match status" value="31"/>
</dbReference>
<feature type="disulfide bond" evidence="13">
    <location>
        <begin position="2710"/>
        <end position="2725"/>
    </location>
</feature>
<feature type="repeat" description="LDL-receptor class B" evidence="14">
    <location>
        <begin position="2423"/>
        <end position="2465"/>
    </location>
</feature>
<evidence type="ECO:0000313" key="20">
    <source>
        <dbReference type="Proteomes" id="UP000014760"/>
    </source>
</evidence>
<feature type="domain" description="EGF-like" evidence="17">
    <location>
        <begin position="4259"/>
        <end position="4295"/>
    </location>
</feature>
<comment type="caution">
    <text evidence="12">Lacks conserved residue(s) required for the propagation of feature annotation.</text>
</comment>
<feature type="disulfide bond" evidence="12">
    <location>
        <begin position="4473"/>
        <end position="4490"/>
    </location>
</feature>
<dbReference type="InterPro" id="IPR026823">
    <property type="entry name" value="cEGF"/>
</dbReference>
<keyword evidence="11" id="KW-0325">Glycoprotein</keyword>
<feature type="transmembrane region" description="Helical" evidence="16">
    <location>
        <begin position="4696"/>
        <end position="4716"/>
    </location>
</feature>
<dbReference type="FunFam" id="4.10.400.10:FF:000065">
    <property type="entry name" value="Transmembrane protease serine 7"/>
    <property type="match status" value="1"/>
</dbReference>
<dbReference type="Pfam" id="PF00057">
    <property type="entry name" value="Ldl_recept_a"/>
    <property type="match status" value="27"/>
</dbReference>
<feature type="disulfide bond" evidence="13">
    <location>
        <begin position="1125"/>
        <end position="1143"/>
    </location>
</feature>
<dbReference type="PRINTS" id="PR00261">
    <property type="entry name" value="LDLRECEPTOR"/>
</dbReference>
<feature type="repeat" description="LDL-receptor class B" evidence="14">
    <location>
        <begin position="4075"/>
        <end position="4118"/>
    </location>
</feature>
<dbReference type="InterPro" id="IPR011042">
    <property type="entry name" value="6-blade_b-propeller_TolB-like"/>
</dbReference>
<dbReference type="SMART" id="SM00179">
    <property type="entry name" value="EGF_CA"/>
    <property type="match status" value="8"/>
</dbReference>
<feature type="disulfide bond" evidence="13">
    <location>
        <begin position="3633"/>
        <end position="3651"/>
    </location>
</feature>
<dbReference type="SMART" id="SM00181">
    <property type="entry name" value="EGF"/>
    <property type="match status" value="30"/>
</dbReference>
<dbReference type="PROSITE" id="PS01187">
    <property type="entry name" value="EGF_CA"/>
    <property type="match status" value="2"/>
</dbReference>
<feature type="disulfide bond" evidence="13">
    <location>
        <begin position="3594"/>
        <end position="3612"/>
    </location>
</feature>
<dbReference type="InterPro" id="IPR002172">
    <property type="entry name" value="LDrepeatLR_classA_rpt"/>
</dbReference>
<dbReference type="SMART" id="SM00135">
    <property type="entry name" value="LY"/>
    <property type="match status" value="32"/>
</dbReference>
<evidence type="ECO:0000256" key="2">
    <source>
        <dbReference type="ARBA" id="ARBA00022536"/>
    </source>
</evidence>
<dbReference type="SUPFAM" id="SSF63825">
    <property type="entry name" value="YWTD domain"/>
    <property type="match status" value="8"/>
</dbReference>
<dbReference type="GO" id="GO:0043235">
    <property type="term" value="C:receptor complex"/>
    <property type="evidence" value="ECO:0007669"/>
    <property type="project" value="TreeGrafter"/>
</dbReference>
<dbReference type="InterPro" id="IPR023415">
    <property type="entry name" value="LDLR_class-A_CS"/>
</dbReference>
<dbReference type="SUPFAM" id="SSF57184">
    <property type="entry name" value="Growth factor receptor domain"/>
    <property type="match status" value="1"/>
</dbReference>
<evidence type="ECO:0000313" key="19">
    <source>
        <dbReference type="EnsemblMetazoa" id="CapteP219267"/>
    </source>
</evidence>
<feature type="disulfide bond" evidence="13">
    <location>
        <begin position="3786"/>
        <end position="3798"/>
    </location>
</feature>
<feature type="disulfide bond" evidence="13">
    <location>
        <begin position="2625"/>
        <end position="2640"/>
    </location>
</feature>
<feature type="disulfide bond" evidence="13">
    <location>
        <begin position="2771"/>
        <end position="2783"/>
    </location>
</feature>
<feature type="disulfide bond" evidence="12">
    <location>
        <begin position="4492"/>
        <end position="4501"/>
    </location>
</feature>
<feature type="repeat" description="LDL-receptor class B" evidence="14">
    <location>
        <begin position="1419"/>
        <end position="1461"/>
    </location>
</feature>
<feature type="disulfide bond" evidence="13">
    <location>
        <begin position="3748"/>
        <end position="3760"/>
    </location>
</feature>
<feature type="disulfide bond" evidence="12">
    <location>
        <begin position="4285"/>
        <end position="4294"/>
    </location>
</feature>
<feature type="domain" description="EGF-like" evidence="17">
    <location>
        <begin position="4329"/>
        <end position="4365"/>
    </location>
</feature>
<dbReference type="PROSITE" id="PS01209">
    <property type="entry name" value="LDLRA_1"/>
    <property type="match status" value="13"/>
</dbReference>
<dbReference type="EMBL" id="AMQN01009431">
    <property type="status" value="NOT_ANNOTATED_CDS"/>
    <property type="molecule type" value="Genomic_DNA"/>
</dbReference>
<evidence type="ECO:0000256" key="13">
    <source>
        <dbReference type="PROSITE-ProRule" id="PRU00124"/>
    </source>
</evidence>
<feature type="repeat" description="LDL-receptor class B" evidence="14">
    <location>
        <begin position="4119"/>
        <end position="4163"/>
    </location>
</feature>
<feature type="disulfide bond" evidence="13">
    <location>
        <begin position="3645"/>
        <end position="3660"/>
    </location>
</feature>
<dbReference type="Gene3D" id="4.10.400.10">
    <property type="entry name" value="Low-density Lipoprotein Receptor"/>
    <property type="match status" value="29"/>
</dbReference>
<keyword evidence="6" id="KW-0677">Repeat</keyword>
<dbReference type="GO" id="GO:0005886">
    <property type="term" value="C:plasma membrane"/>
    <property type="evidence" value="ECO:0007669"/>
    <property type="project" value="TreeGrafter"/>
</dbReference>
<feature type="disulfide bond" evidence="13">
    <location>
        <begin position="3606"/>
        <end position="3621"/>
    </location>
</feature>
<dbReference type="Gene3D" id="2.10.25.10">
    <property type="entry name" value="Laminin"/>
    <property type="match status" value="8"/>
</dbReference>
<dbReference type="GO" id="GO:0006897">
    <property type="term" value="P:endocytosis"/>
    <property type="evidence" value="ECO:0007669"/>
    <property type="project" value="UniProtKB-KW"/>
</dbReference>
<feature type="domain" description="EGF-like" evidence="17">
    <location>
        <begin position="3020"/>
        <end position="3058"/>
    </location>
</feature>
<feature type="disulfide bond" evidence="13">
    <location>
        <begin position="959"/>
        <end position="977"/>
    </location>
</feature>
<feature type="disulfide bond" evidence="13">
    <location>
        <begin position="3684"/>
        <end position="3699"/>
    </location>
</feature>
<feature type="repeat" description="LDL-receptor class B" evidence="14">
    <location>
        <begin position="412"/>
        <end position="456"/>
    </location>
</feature>
<dbReference type="PROSITE" id="PS01186">
    <property type="entry name" value="EGF_2"/>
    <property type="match status" value="5"/>
</dbReference>
<dbReference type="CDD" id="cd00112">
    <property type="entry name" value="LDLa"/>
    <property type="match status" value="29"/>
</dbReference>
<dbReference type="InterPro" id="IPR000152">
    <property type="entry name" value="EGF-type_Asp/Asn_hydroxyl_site"/>
</dbReference>
<evidence type="ECO:0000313" key="18">
    <source>
        <dbReference type="EMBL" id="ELU01036.1"/>
    </source>
</evidence>
<dbReference type="InterPro" id="IPR051221">
    <property type="entry name" value="LDLR-related"/>
</dbReference>
<feature type="disulfide bond" evidence="13">
    <location>
        <begin position="2752"/>
        <end position="2767"/>
    </location>
</feature>
<dbReference type="EMBL" id="KB305422">
    <property type="protein sequence ID" value="ELU01036.1"/>
    <property type="molecule type" value="Genomic_DNA"/>
</dbReference>
<keyword evidence="20" id="KW-1185">Reference proteome</keyword>
<dbReference type="Pfam" id="PF12662">
    <property type="entry name" value="cEGF"/>
    <property type="match status" value="1"/>
</dbReference>
<evidence type="ECO:0000256" key="7">
    <source>
        <dbReference type="ARBA" id="ARBA00022989"/>
    </source>
</evidence>
<organism evidence="18">
    <name type="scientific">Capitella teleta</name>
    <name type="common">Polychaete worm</name>
    <dbReference type="NCBI Taxonomy" id="283909"/>
    <lineage>
        <taxon>Eukaryota</taxon>
        <taxon>Metazoa</taxon>
        <taxon>Spiralia</taxon>
        <taxon>Lophotrochozoa</taxon>
        <taxon>Annelida</taxon>
        <taxon>Polychaeta</taxon>
        <taxon>Sedentaria</taxon>
        <taxon>Scolecida</taxon>
        <taxon>Capitellidae</taxon>
        <taxon>Capitella</taxon>
    </lineage>
</organism>
<feature type="compositionally biased region" description="Polar residues" evidence="15">
    <location>
        <begin position="4786"/>
        <end position="4795"/>
    </location>
</feature>